<accession>A0A0S2GLG6</accession>
<reference evidence="1 2" key="1">
    <citation type="submission" date="2015-10" db="EMBL/GenBank/DDBJ databases">
        <title>Whole Genome Sequencing of Bacillus ACT Group Temperature Bacteriophages.</title>
        <authorList>
            <person name="Fouts D.E."/>
            <person name="Rasko D.A."/>
            <person name="Cer R.R."/>
            <person name="Jiang L."/>
            <person name="Fedorova N.B."/>
            <person name="Shvartsbeyn A."/>
            <person name="Read T.D."/>
            <person name="Gill S.R."/>
            <person name="Klumpp J."/>
            <person name="Calendar R."/>
        </authorList>
    </citation>
    <scope>NUCLEOTIDE SEQUENCE [LARGE SCALE GENOMIC DNA]</scope>
</reference>
<dbReference type="Proteomes" id="UP000222142">
    <property type="component" value="Segment"/>
</dbReference>
<dbReference type="EMBL" id="KT967075">
    <property type="protein sequence ID" value="ALN97348.1"/>
    <property type="molecule type" value="Genomic_DNA"/>
</dbReference>
<protein>
    <submittedName>
        <fullName evidence="1">Uncharacterized protein</fullName>
    </submittedName>
</protein>
<evidence type="ECO:0000313" key="2">
    <source>
        <dbReference type="Proteomes" id="UP000222142"/>
    </source>
</evidence>
<sequence length="36" mass="4204">MLRTRCKKRPVIAGQKSGYFVKEYNLFIILTGKSEK</sequence>
<proteinExistence type="predicted"/>
<name>A0A0S2GLG6_9CAUD</name>
<gene>
    <name evidence="1" type="ORF">XO27_0041</name>
</gene>
<organism evidence="1 2">
    <name type="scientific">Bacillus phage phi4I1</name>
    <dbReference type="NCBI Taxonomy" id="1643325"/>
    <lineage>
        <taxon>Viruses</taxon>
        <taxon>Duplodnaviria</taxon>
        <taxon>Heunggongvirae</taxon>
        <taxon>Uroviricota</taxon>
        <taxon>Caudoviricetes</taxon>
        <taxon>Camtrevirus</taxon>
        <taxon>Camtrevirus BtCS33</taxon>
    </lineage>
</organism>
<evidence type="ECO:0000313" key="1">
    <source>
        <dbReference type="EMBL" id="ALN97348.1"/>
    </source>
</evidence>